<evidence type="ECO:0000313" key="3">
    <source>
        <dbReference type="Proteomes" id="UP001501706"/>
    </source>
</evidence>
<feature type="chain" id="PRO_5047316700" evidence="1">
    <location>
        <begin position="25"/>
        <end position="267"/>
    </location>
</feature>
<evidence type="ECO:0000313" key="2">
    <source>
        <dbReference type="EMBL" id="GAA0490587.1"/>
    </source>
</evidence>
<proteinExistence type="predicted"/>
<evidence type="ECO:0000256" key="1">
    <source>
        <dbReference type="SAM" id="SignalP"/>
    </source>
</evidence>
<reference evidence="2 3" key="1">
    <citation type="journal article" date="2019" name="Int. J. Syst. Evol. Microbiol.">
        <title>The Global Catalogue of Microorganisms (GCM) 10K type strain sequencing project: providing services to taxonomists for standard genome sequencing and annotation.</title>
        <authorList>
            <consortium name="The Broad Institute Genomics Platform"/>
            <consortium name="The Broad Institute Genome Sequencing Center for Infectious Disease"/>
            <person name="Wu L."/>
            <person name="Ma J."/>
        </authorList>
    </citation>
    <scope>NUCLEOTIDE SEQUENCE [LARGE SCALE GENOMIC DNA]</scope>
    <source>
        <strain evidence="2 3">JCM 14330</strain>
    </source>
</reference>
<feature type="signal peptide" evidence="1">
    <location>
        <begin position="1"/>
        <end position="24"/>
    </location>
</feature>
<accession>A0ABN1B740</accession>
<organism evidence="2 3">
    <name type="scientific">Pigmentiphaga daeguensis</name>
    <dbReference type="NCBI Taxonomy" id="414049"/>
    <lineage>
        <taxon>Bacteria</taxon>
        <taxon>Pseudomonadati</taxon>
        <taxon>Pseudomonadota</taxon>
        <taxon>Betaproteobacteria</taxon>
        <taxon>Burkholderiales</taxon>
        <taxon>Alcaligenaceae</taxon>
        <taxon>Pigmentiphaga</taxon>
    </lineage>
</organism>
<sequence>MKTRRLVSLLLAMSAAGLSGPAPAQCVECAQQMFQATLTTNIWYNINQDQIDQTRSRDARNGTCYDANRSFEGCRGKATTARPTGIAPNAASQAENAVLAVLKTEHRRRAQAQGAAHANQWLNKAAGDTGRQVAALNAEYRRRVDTDGSTSADKWYVDSATRIATQYVHGGNAQDALVGGIPAATRQRAEDATFAVFEPELDRRSKRDGQAATIAWMRAMGQAVGAGVRNLAPEYLQRAKADGQASADAWYVEQARKLAMLQIRGGP</sequence>
<gene>
    <name evidence="2" type="ORF">GCM10009097_02660</name>
</gene>
<keyword evidence="1" id="KW-0732">Signal</keyword>
<name>A0ABN1B740_9BURK</name>
<keyword evidence="3" id="KW-1185">Reference proteome</keyword>
<comment type="caution">
    <text evidence="2">The sequence shown here is derived from an EMBL/GenBank/DDBJ whole genome shotgun (WGS) entry which is preliminary data.</text>
</comment>
<dbReference type="EMBL" id="BAAAEN010000001">
    <property type="protein sequence ID" value="GAA0490587.1"/>
    <property type="molecule type" value="Genomic_DNA"/>
</dbReference>
<protein>
    <submittedName>
        <fullName evidence="2">Uncharacterized protein</fullName>
    </submittedName>
</protein>
<dbReference type="RefSeq" id="WP_132978795.1">
    <property type="nucleotide sequence ID" value="NZ_BAAAEN010000001.1"/>
</dbReference>
<dbReference type="Proteomes" id="UP001501706">
    <property type="component" value="Unassembled WGS sequence"/>
</dbReference>